<evidence type="ECO:0000313" key="3">
    <source>
        <dbReference type="Proteomes" id="UP001182556"/>
    </source>
</evidence>
<accession>A0AAD9FW91</accession>
<keyword evidence="3" id="KW-1185">Reference proteome</keyword>
<protein>
    <submittedName>
        <fullName evidence="2">Uncharacterized protein</fullName>
    </submittedName>
</protein>
<comment type="caution">
    <text evidence="2">The sequence shown here is derived from an EMBL/GenBank/DDBJ whole genome shotgun (WGS) entry which is preliminary data.</text>
</comment>
<feature type="compositionally biased region" description="Basic and acidic residues" evidence="1">
    <location>
        <begin position="156"/>
        <end position="174"/>
    </location>
</feature>
<proteinExistence type="predicted"/>
<feature type="region of interest" description="Disordered" evidence="1">
    <location>
        <begin position="145"/>
        <end position="174"/>
    </location>
</feature>
<reference evidence="2" key="1">
    <citation type="submission" date="2023-02" db="EMBL/GenBank/DDBJ databases">
        <title>Identification and recombinant expression of a fungal hydrolase from Papiliotrema laurentii that hydrolyzes apple cutin and clears colloidal polyester polyurethane.</title>
        <authorList>
            <consortium name="DOE Joint Genome Institute"/>
            <person name="Roman V.A."/>
            <person name="Bojanowski C."/>
            <person name="Crable B.R."/>
            <person name="Wagner D.N."/>
            <person name="Hung C.S."/>
            <person name="Nadeau L.J."/>
            <person name="Schratz L."/>
            <person name="Haridas S."/>
            <person name="Pangilinan J."/>
            <person name="Lipzen A."/>
            <person name="Na H."/>
            <person name="Yan M."/>
            <person name="Ng V."/>
            <person name="Grigoriev I.V."/>
            <person name="Spatafora J.W."/>
            <person name="Barlow D."/>
            <person name="Biffinger J."/>
            <person name="Kelley-Loughnane N."/>
            <person name="Varaljay V.A."/>
            <person name="Crookes-Goodson W.J."/>
        </authorList>
    </citation>
    <scope>NUCLEOTIDE SEQUENCE</scope>
    <source>
        <strain evidence="2">5307AH</strain>
    </source>
</reference>
<dbReference type="Proteomes" id="UP001182556">
    <property type="component" value="Unassembled WGS sequence"/>
</dbReference>
<evidence type="ECO:0000256" key="1">
    <source>
        <dbReference type="SAM" id="MobiDB-lite"/>
    </source>
</evidence>
<organism evidence="2 3">
    <name type="scientific">Papiliotrema laurentii</name>
    <name type="common">Cryptococcus laurentii</name>
    <dbReference type="NCBI Taxonomy" id="5418"/>
    <lineage>
        <taxon>Eukaryota</taxon>
        <taxon>Fungi</taxon>
        <taxon>Dikarya</taxon>
        <taxon>Basidiomycota</taxon>
        <taxon>Agaricomycotina</taxon>
        <taxon>Tremellomycetes</taxon>
        <taxon>Tremellales</taxon>
        <taxon>Rhynchogastremaceae</taxon>
        <taxon>Papiliotrema</taxon>
    </lineage>
</organism>
<dbReference type="EMBL" id="JAODAN010000001">
    <property type="protein sequence ID" value="KAK1927250.1"/>
    <property type="molecule type" value="Genomic_DNA"/>
</dbReference>
<name>A0AAD9FW91_PAPLA</name>
<gene>
    <name evidence="2" type="ORF">DB88DRAFT_21089</name>
</gene>
<evidence type="ECO:0000313" key="2">
    <source>
        <dbReference type="EMBL" id="KAK1927250.1"/>
    </source>
</evidence>
<dbReference type="AlphaFoldDB" id="A0AAD9FW91"/>
<feature type="region of interest" description="Disordered" evidence="1">
    <location>
        <begin position="184"/>
        <end position="203"/>
    </location>
</feature>
<sequence>MALSRPTKPSIPSQDVKLVTIGMPCGYAQRMVLAGLMNEVRRVRHLLKGPQVAVSTRQYLSSPPLVWRAFQRSMVLWLHVSNCCIMHEPSMDACFNLFDYYVSPRRTRRRIVMGSGNRSDGGRRGGRVACGHARHIESLLMGARGTAESGTVGEGGARRTEAGGRRPCREHSRVRGGGEVRLSMMKASSGRGDPSLQAKGLGG</sequence>